<dbReference type="EMBL" id="CP158252">
    <property type="protein sequence ID" value="XDJ43096.1"/>
    <property type="molecule type" value="Genomic_DNA"/>
</dbReference>
<evidence type="ECO:0000313" key="2">
    <source>
        <dbReference type="EMBL" id="XDJ43096.1"/>
    </source>
</evidence>
<reference evidence="2" key="1">
    <citation type="submission" date="2024-05" db="EMBL/GenBank/DDBJ databases">
        <authorList>
            <person name="Luo Y.-C."/>
            <person name="Nicholds J."/>
            <person name="Mortimer T."/>
            <person name="Maboni G."/>
        </authorList>
    </citation>
    <scope>NUCLEOTIDE SEQUENCE</scope>
    <source>
        <strain evidence="2">153920</strain>
    </source>
</reference>
<dbReference type="AlphaFoldDB" id="A0AB39CMF5"/>
<feature type="region of interest" description="Disordered" evidence="1">
    <location>
        <begin position="617"/>
        <end position="638"/>
    </location>
</feature>
<organism evidence="2">
    <name type="scientific">Castellaniella ginsengisoli</name>
    <dbReference type="NCBI Taxonomy" id="546114"/>
    <lineage>
        <taxon>Bacteria</taxon>
        <taxon>Pseudomonadati</taxon>
        <taxon>Pseudomonadota</taxon>
        <taxon>Betaproteobacteria</taxon>
        <taxon>Burkholderiales</taxon>
        <taxon>Alcaligenaceae</taxon>
        <taxon>Castellaniella</taxon>
    </lineage>
</organism>
<accession>A0AB39CMF5</accession>
<name>A0AB39CMF5_9BURK</name>
<dbReference type="RefSeq" id="WP_368643959.1">
    <property type="nucleotide sequence ID" value="NZ_CP158252.1"/>
</dbReference>
<protein>
    <submittedName>
        <fullName evidence="2">Uncharacterized protein</fullName>
    </submittedName>
</protein>
<evidence type="ECO:0000256" key="1">
    <source>
        <dbReference type="SAM" id="MobiDB-lite"/>
    </source>
</evidence>
<proteinExistence type="predicted"/>
<gene>
    <name evidence="2" type="ORF">ABRY99_05920</name>
</gene>
<sequence>MATSIGSYLSTGLKTLAFSALEKSDTLNSIANRLSGGKINRDTLAQSVLRDAIQIGFDYAASNKSLGERHSRLLPAIRQAAIDNDHEQMQAGVKKLMEKLVPEGWQETVGNLITDKLGDHALEKVLATTVQQYGRKPLEDYIKGMVGGRTGGDFVARQIMAILDRAVLSKTEFQQGDSTLYRLMAKGLDAYLTGKPEDPPGVLSRVLGVVPVVTSTVQTVRNGIDQLGENLGQVLGETVSRKVGLSPTETTDVREVHSKAIERFRLKQEEGLEIETDDLPMLFHDEISDKIKPREVLSTLVARQCVSEGVFGTEGSAKMMEEQAQELQKAMDSGRLSSERREELEVVAKMVNPEQTRPLGERGGTEVGYTLTGRMARVETVNHAYMRDDVVGEVAREGEEVLDGAPTGTKLMGGWNVSSRYAEHAGTLNLELPDSSYGYTDMALQGVNTLWSTGWSMMGWSKELSISQESELRSLSNLCGNDPQVLETVTRYLDPDLARRALAEPTLRHMRDPETGLVGSEGRYLKLEDGEPEIRFSVQHHDPLISISMQTVWRIERYGADPQSLREPIGDKPCTLSSVAVITLRPGTDGAPPTVSHNVGGVVATIGNVVAFDSSTGSLRTREDDSLLPGGEGGLQTA</sequence>